<evidence type="ECO:0000256" key="6">
    <source>
        <dbReference type="SAM" id="Phobius"/>
    </source>
</evidence>
<dbReference type="InterPro" id="IPR006726">
    <property type="entry name" value="PHBA_efflux_AaeB/fusaric-R"/>
</dbReference>
<protein>
    <submittedName>
        <fullName evidence="7">FUSC family protein</fullName>
    </submittedName>
</protein>
<keyword evidence="5 6" id="KW-0472">Membrane</keyword>
<keyword evidence="4 6" id="KW-1133">Transmembrane helix</keyword>
<dbReference type="PANTHER" id="PTHR30509:SF40">
    <property type="entry name" value="BLR3852 PROTEIN"/>
    <property type="match status" value="1"/>
</dbReference>
<dbReference type="GO" id="GO:0005886">
    <property type="term" value="C:plasma membrane"/>
    <property type="evidence" value="ECO:0007669"/>
    <property type="project" value="UniProtKB-SubCell"/>
</dbReference>
<evidence type="ECO:0000256" key="1">
    <source>
        <dbReference type="ARBA" id="ARBA00004651"/>
    </source>
</evidence>
<dbReference type="Proteomes" id="UP000294829">
    <property type="component" value="Unassembled WGS sequence"/>
</dbReference>
<dbReference type="Pfam" id="PF04632">
    <property type="entry name" value="FUSC"/>
    <property type="match status" value="1"/>
</dbReference>
<proteinExistence type="predicted"/>
<gene>
    <name evidence="7" type="ORF">E2I14_14365</name>
</gene>
<feature type="transmembrane region" description="Helical" evidence="6">
    <location>
        <begin position="108"/>
        <end position="125"/>
    </location>
</feature>
<accession>A0A4R5VWM0</accession>
<feature type="transmembrane region" description="Helical" evidence="6">
    <location>
        <begin position="82"/>
        <end position="102"/>
    </location>
</feature>
<evidence type="ECO:0000256" key="2">
    <source>
        <dbReference type="ARBA" id="ARBA00022475"/>
    </source>
</evidence>
<feature type="transmembrane region" description="Helical" evidence="6">
    <location>
        <begin position="455"/>
        <end position="471"/>
    </location>
</feature>
<name>A0A4R5VWM0_9BURK</name>
<sequence length="731" mass="79832">MITRANTLSASAAVVWSTLLNAGKTWLTEDAPNWMFALKTGIAGLLALWISFRLDFSQPMWALMTVFIVARKESGLVLTKGFYRILGTIVGSAVALVLVALFAQSAELFLLGLALWIGLSVALASRYRNFQSYGFMLAGYTAAIIGFSAAAAPDRAFDLAVSRVSEVVIGILCAGVVAESIFPVHASLRFIPDAQTRFEQFIEFISQAFALEIDSAHMEQIQLQFLTDIVTSETKRSSSFLESPNSRLQDARLRWMNASFMNVSSSFHGFIQAMRRFRQQAPEEAITLVTRHYQELLNCLSIDDKPVGEQTQHIARRLNDYSTQLAQQESQVQALLATIINPTQRHQMARDLAAIRALYRRVVSELTVYVSAVAALTSAGTDSPPSSPKFAVHGDSWNAVLSGLRAVAVLLVLSGFWIASAWPGGINAAILGAILCILFGSASAPLVIIKRSAKGFVLGQILSFVCLFMVLPSADGFNSMALALVPFLIFAAWMIEHKQYSVEGSGVFLAFLPALGLHNQMNYDIVSFINDAISTFAGLGAALVAFSILPTSALHLRKRLLLRLGQQVNQACLAPLRNGKLRHHFESKTRDLLYQLSTPPANIQGAAEQALEQALSILEVGQIIIEMRVSVRAIKRSGNLNKPMETVLRELATLANKPSHSQHHNVIAALDQLDEALDNLLLSNPSDNQHRDQCQTGSYQLRSILRDEESLKLLGNAPITFKAATGVIHAA</sequence>
<feature type="transmembrane region" description="Helical" evidence="6">
    <location>
        <begin position="167"/>
        <end position="188"/>
    </location>
</feature>
<dbReference type="AlphaFoldDB" id="A0A4R5VWM0"/>
<dbReference type="OrthoDB" id="6538131at2"/>
<feature type="transmembrane region" description="Helical" evidence="6">
    <location>
        <begin position="425"/>
        <end position="448"/>
    </location>
</feature>
<comment type="subcellular location">
    <subcellularLocation>
        <location evidence="1">Cell membrane</location>
        <topology evidence="1">Multi-pass membrane protein</topology>
    </subcellularLocation>
</comment>
<dbReference type="PANTHER" id="PTHR30509">
    <property type="entry name" value="P-HYDROXYBENZOIC ACID EFFLUX PUMP SUBUNIT-RELATED"/>
    <property type="match status" value="1"/>
</dbReference>
<evidence type="ECO:0000313" key="8">
    <source>
        <dbReference type="Proteomes" id="UP000294829"/>
    </source>
</evidence>
<dbReference type="RefSeq" id="WP_133329727.1">
    <property type="nucleotide sequence ID" value="NZ_SMYL01000008.1"/>
</dbReference>
<keyword evidence="8" id="KW-1185">Reference proteome</keyword>
<feature type="transmembrane region" description="Helical" evidence="6">
    <location>
        <begin position="399"/>
        <end position="419"/>
    </location>
</feature>
<dbReference type="EMBL" id="SMYL01000008">
    <property type="protein sequence ID" value="TDK63750.1"/>
    <property type="molecule type" value="Genomic_DNA"/>
</dbReference>
<organism evidence="7 8">
    <name type="scientific">Sapientia aquatica</name>
    <dbReference type="NCBI Taxonomy" id="1549640"/>
    <lineage>
        <taxon>Bacteria</taxon>
        <taxon>Pseudomonadati</taxon>
        <taxon>Pseudomonadota</taxon>
        <taxon>Betaproteobacteria</taxon>
        <taxon>Burkholderiales</taxon>
        <taxon>Oxalobacteraceae</taxon>
        <taxon>Sapientia</taxon>
    </lineage>
</organism>
<evidence type="ECO:0000256" key="4">
    <source>
        <dbReference type="ARBA" id="ARBA00022989"/>
    </source>
</evidence>
<reference evidence="7 8" key="1">
    <citation type="submission" date="2019-03" db="EMBL/GenBank/DDBJ databases">
        <title>Sapientia aquatica gen. nov., sp. nov., isolated from a crater lake.</title>
        <authorList>
            <person name="Felfoldi T."/>
            <person name="Szabo A."/>
            <person name="Toth E."/>
            <person name="Schumann P."/>
            <person name="Keki Z."/>
            <person name="Marialigeti K."/>
            <person name="Mathe I."/>
        </authorList>
    </citation>
    <scope>NUCLEOTIDE SEQUENCE [LARGE SCALE GENOMIC DNA]</scope>
    <source>
        <strain evidence="7 8">SA-152</strain>
    </source>
</reference>
<comment type="caution">
    <text evidence="7">The sequence shown here is derived from an EMBL/GenBank/DDBJ whole genome shotgun (WGS) entry which is preliminary data.</text>
</comment>
<feature type="transmembrane region" description="Helical" evidence="6">
    <location>
        <begin position="502"/>
        <end position="521"/>
    </location>
</feature>
<keyword evidence="3 6" id="KW-0812">Transmembrane</keyword>
<feature type="transmembrane region" description="Helical" evidence="6">
    <location>
        <begin position="132"/>
        <end position="152"/>
    </location>
</feature>
<keyword evidence="2" id="KW-1003">Cell membrane</keyword>
<feature type="transmembrane region" description="Helical" evidence="6">
    <location>
        <begin position="533"/>
        <end position="556"/>
    </location>
</feature>
<dbReference type="GO" id="GO:0022857">
    <property type="term" value="F:transmembrane transporter activity"/>
    <property type="evidence" value="ECO:0007669"/>
    <property type="project" value="InterPro"/>
</dbReference>
<evidence type="ECO:0000256" key="5">
    <source>
        <dbReference type="ARBA" id="ARBA00023136"/>
    </source>
</evidence>
<evidence type="ECO:0000256" key="3">
    <source>
        <dbReference type="ARBA" id="ARBA00022692"/>
    </source>
</evidence>
<evidence type="ECO:0000313" key="7">
    <source>
        <dbReference type="EMBL" id="TDK63750.1"/>
    </source>
</evidence>
<feature type="transmembrane region" description="Helical" evidence="6">
    <location>
        <begin position="477"/>
        <end position="495"/>
    </location>
</feature>